<protein>
    <submittedName>
        <fullName evidence="1">Uncharacterized protein</fullName>
    </submittedName>
</protein>
<organism evidence="1 2">
    <name type="scientific">Bifidobacterium pseudolongum subsp. globosum</name>
    <dbReference type="NCBI Taxonomy" id="1690"/>
    <lineage>
        <taxon>Bacteria</taxon>
        <taxon>Bacillati</taxon>
        <taxon>Actinomycetota</taxon>
        <taxon>Actinomycetes</taxon>
        <taxon>Bifidobacteriales</taxon>
        <taxon>Bifidobacteriaceae</taxon>
        <taxon>Bifidobacterium</taxon>
    </lineage>
</organism>
<accession>A0A4V1Y3T8</accession>
<evidence type="ECO:0000313" key="1">
    <source>
        <dbReference type="EMBL" id="RYQ29993.1"/>
    </source>
</evidence>
<evidence type="ECO:0000313" key="2">
    <source>
        <dbReference type="Proteomes" id="UP000291920"/>
    </source>
</evidence>
<sequence length="97" mass="10473">MESKHSDSASSLAKLVKAYARLIDQFNHEHAIDVLNDLDSGEPSLALGTGVFYAWEDGADVPSDMLAETGKWLGPEDGYALKAYQDFMSGKKVHAAA</sequence>
<comment type="caution">
    <text evidence="1">The sequence shown here is derived from an EMBL/GenBank/DDBJ whole genome shotgun (WGS) entry which is preliminary data.</text>
</comment>
<reference evidence="1 2" key="1">
    <citation type="submission" date="2018-12" db="EMBL/GenBank/DDBJ databases">
        <title>Unveiling genomic diversity among members of the Bifidobacterium pseudolongum species, a widely distributed gut commensal of the animal kingdom.</title>
        <authorList>
            <person name="Lugli G.A."/>
            <person name="Duranti S."/>
            <person name="Albert K."/>
            <person name="Mancabelli L."/>
            <person name="Napoli S."/>
            <person name="Viappiani A."/>
            <person name="Anzalone R."/>
            <person name="Longhi G."/>
            <person name="Milani C."/>
            <person name="Turroni F."/>
            <person name="Alessandri G."/>
            <person name="Sela D.A."/>
            <person name="Van Sinderen D."/>
            <person name="Ventura M."/>
        </authorList>
    </citation>
    <scope>NUCLEOTIDE SEQUENCE [LARGE SCALE GENOMIC DNA]</scope>
    <source>
        <strain evidence="1 2">2017B</strain>
    </source>
</reference>
<proteinExistence type="predicted"/>
<dbReference type="Proteomes" id="UP000291920">
    <property type="component" value="Unassembled WGS sequence"/>
</dbReference>
<dbReference type="RefSeq" id="WP_129870991.1">
    <property type="nucleotide sequence ID" value="NZ_RYUO01000003.1"/>
</dbReference>
<dbReference type="AlphaFoldDB" id="A0A4V1Y3T8"/>
<gene>
    <name evidence="1" type="ORF">PG2017B_1276</name>
</gene>
<dbReference type="EMBL" id="RYUT01000003">
    <property type="protein sequence ID" value="RYQ29993.1"/>
    <property type="molecule type" value="Genomic_DNA"/>
</dbReference>
<name>A0A4V1Y3T8_9BIFI</name>